<evidence type="ECO:0000313" key="3">
    <source>
        <dbReference type="Proteomes" id="UP000260983"/>
    </source>
</evidence>
<protein>
    <recommendedName>
        <fullName evidence="4">DUF5006 domain-containing protein</fullName>
    </recommendedName>
</protein>
<feature type="signal peptide" evidence="1">
    <location>
        <begin position="1"/>
        <end position="23"/>
    </location>
</feature>
<sequence length="673" mass="73589">MKKINTYLLALMGVFALTWSACTDSYDYDPAPGVDGEGVYFPSSTQTSITLNGTEGNFTLKVQRTKSAGVGESGLTAEFNEGGASVFSVPAKVSFADGETETTLTVGYNNLVRGTTYDVKLSFVDGTSYGSSSLTFKVLYPAEVLEEWVVISTEAVLTENIFTPFGHTPITLTEVTVEKEKNSNQYRFQSPYDNDYFVYGKGWDAFFPADFVPPYIVLNGEKYKAEAPGSYYIASTALGFQMVNGVGPKYDMEWNTFGSVAGNLSSGGSPIPPTSTSYPLGSFDEKVKMFNFGAVYTQIGGDKGGYSVIPAGTFTLYLDPTLMAPDYDRDYTWETVNDATGYFTSGIAGESWTQVVQQAKEDPTFYRFTSLYAQDVHIYFNYDAAKGTLTMPKMQPTGLTTYGNKIYVDAVPGKCTVNADHDFTFVLSFYLVDADGKKTAELMQSTETFLWGRGPLDQLVKGKKIEDYVGTWSVPLTDGQEGGKMPVSITKADKTTLLVQGLSIVKDYDDTMALEYDSETGFLIFEFQQVASINGYYGFVSPFNSETMELGTKAGESLIGGLSKDGILTFLNNPANAGTYDSMVYVKSPDGKQLGFMTGYWNYLEWTPVTPAASFGSLNNVSFNTGFKVVKQGNTPRRTYKTELNLKSSPVQPQGLSTNIQTPVQNGFSLVVR</sequence>
<dbReference type="RefSeq" id="WP_009131898.1">
    <property type="nucleotide sequence ID" value="NZ_CABKRN010000005.1"/>
</dbReference>
<keyword evidence="1" id="KW-0732">Signal</keyword>
<dbReference type="Proteomes" id="UP000260983">
    <property type="component" value="Unassembled WGS sequence"/>
</dbReference>
<organism evidence="2 3">
    <name type="scientific">Bacteroides oleiciplenus</name>
    <dbReference type="NCBI Taxonomy" id="626931"/>
    <lineage>
        <taxon>Bacteria</taxon>
        <taxon>Pseudomonadati</taxon>
        <taxon>Bacteroidota</taxon>
        <taxon>Bacteroidia</taxon>
        <taxon>Bacteroidales</taxon>
        <taxon>Bacteroidaceae</taxon>
        <taxon>Bacteroides</taxon>
    </lineage>
</organism>
<evidence type="ECO:0000256" key="1">
    <source>
        <dbReference type="SAM" id="SignalP"/>
    </source>
</evidence>
<proteinExistence type="predicted"/>
<dbReference type="EMBL" id="QSUL01000008">
    <property type="protein sequence ID" value="RGN34552.1"/>
    <property type="molecule type" value="Genomic_DNA"/>
</dbReference>
<comment type="caution">
    <text evidence="2">The sequence shown here is derived from an EMBL/GenBank/DDBJ whole genome shotgun (WGS) entry which is preliminary data.</text>
</comment>
<evidence type="ECO:0000313" key="2">
    <source>
        <dbReference type="EMBL" id="RGN34552.1"/>
    </source>
</evidence>
<name>A0A3E5BAA0_9BACE</name>
<evidence type="ECO:0008006" key="4">
    <source>
        <dbReference type="Google" id="ProtNLM"/>
    </source>
</evidence>
<reference evidence="2 3" key="1">
    <citation type="submission" date="2018-08" db="EMBL/GenBank/DDBJ databases">
        <title>A genome reference for cultivated species of the human gut microbiota.</title>
        <authorList>
            <person name="Zou Y."/>
            <person name="Xue W."/>
            <person name="Luo G."/>
        </authorList>
    </citation>
    <scope>NUCLEOTIDE SEQUENCE [LARGE SCALE GENOMIC DNA]</scope>
    <source>
        <strain evidence="2 3">OM05-15BH</strain>
    </source>
</reference>
<accession>A0A3E5BAA0</accession>
<gene>
    <name evidence="2" type="ORF">DXB65_12530</name>
</gene>
<dbReference type="AlphaFoldDB" id="A0A3E5BAA0"/>
<feature type="chain" id="PRO_5017774957" description="DUF5006 domain-containing protein" evidence="1">
    <location>
        <begin position="24"/>
        <end position="673"/>
    </location>
</feature>
<dbReference type="PROSITE" id="PS51257">
    <property type="entry name" value="PROKAR_LIPOPROTEIN"/>
    <property type="match status" value="1"/>
</dbReference>